<sequence length="139" mass="16069">MPTLLCRLLIDGVVVFFDMSFVFFIAWLVFQPRLPELRVDSASVFTLNDTRFELIATWDLTLLAANPWLVFQPHLSELRVDSASVFTLNDTRFELITTWDLTLLAANPNHKLIIYYDNIHATIPTHDYRLAKTSLPPLF</sequence>
<dbReference type="InterPro" id="IPR044839">
    <property type="entry name" value="NDR1-like"/>
</dbReference>
<dbReference type="OrthoDB" id="695142at2759"/>
<dbReference type="PANTHER" id="PTHR31234:SF2">
    <property type="entry name" value="OS05G0199100 PROTEIN"/>
    <property type="match status" value="1"/>
</dbReference>
<dbReference type="PANTHER" id="PTHR31234">
    <property type="entry name" value="LATE EMBRYOGENESIS ABUNDANT (LEA) HYDROXYPROLINE-RICH GLYCOPROTEIN FAMILY"/>
    <property type="match status" value="1"/>
</dbReference>
<evidence type="ECO:0000313" key="5">
    <source>
        <dbReference type="Proteomes" id="UP000507245"/>
    </source>
</evidence>
<name>A0A6J5W4X6_PRUAR</name>
<keyword evidence="3" id="KW-0812">Transmembrane</keyword>
<comment type="subcellular location">
    <subcellularLocation>
        <location evidence="1">Membrane</location>
    </subcellularLocation>
</comment>
<dbReference type="EMBL" id="CAEKKB010000001">
    <property type="protein sequence ID" value="CAB4296640.1"/>
    <property type="molecule type" value="Genomic_DNA"/>
</dbReference>
<keyword evidence="5" id="KW-1185">Reference proteome</keyword>
<dbReference type="GO" id="GO:0005886">
    <property type="term" value="C:plasma membrane"/>
    <property type="evidence" value="ECO:0007669"/>
    <property type="project" value="TreeGrafter"/>
</dbReference>
<evidence type="ECO:0000313" key="4">
    <source>
        <dbReference type="EMBL" id="CAB4296640.1"/>
    </source>
</evidence>
<organism evidence="4 5">
    <name type="scientific">Prunus armeniaca</name>
    <name type="common">Apricot</name>
    <name type="synonym">Armeniaca vulgaris</name>
    <dbReference type="NCBI Taxonomy" id="36596"/>
    <lineage>
        <taxon>Eukaryota</taxon>
        <taxon>Viridiplantae</taxon>
        <taxon>Streptophyta</taxon>
        <taxon>Embryophyta</taxon>
        <taxon>Tracheophyta</taxon>
        <taxon>Spermatophyta</taxon>
        <taxon>Magnoliopsida</taxon>
        <taxon>eudicotyledons</taxon>
        <taxon>Gunneridae</taxon>
        <taxon>Pentapetalae</taxon>
        <taxon>rosids</taxon>
        <taxon>fabids</taxon>
        <taxon>Rosales</taxon>
        <taxon>Rosaceae</taxon>
        <taxon>Amygdaloideae</taxon>
        <taxon>Amygdaleae</taxon>
        <taxon>Prunus</taxon>
    </lineage>
</organism>
<evidence type="ECO:0000256" key="3">
    <source>
        <dbReference type="SAM" id="Phobius"/>
    </source>
</evidence>
<dbReference type="GO" id="GO:0098542">
    <property type="term" value="P:defense response to other organism"/>
    <property type="evidence" value="ECO:0007669"/>
    <property type="project" value="InterPro"/>
</dbReference>
<keyword evidence="3" id="KW-1133">Transmembrane helix</keyword>
<protein>
    <submittedName>
        <fullName evidence="4">Uncharacterized protein</fullName>
    </submittedName>
</protein>
<dbReference type="Proteomes" id="UP000507245">
    <property type="component" value="Unassembled WGS sequence"/>
</dbReference>
<feature type="transmembrane region" description="Helical" evidence="3">
    <location>
        <begin position="12"/>
        <end position="30"/>
    </location>
</feature>
<evidence type="ECO:0000256" key="2">
    <source>
        <dbReference type="ARBA" id="ARBA00023136"/>
    </source>
</evidence>
<keyword evidence="2 3" id="KW-0472">Membrane</keyword>
<dbReference type="AlphaFoldDB" id="A0A6J5W4X6"/>
<accession>A0A6J5W4X6</accession>
<gene>
    <name evidence="4" type="ORF">ORAREDHAP_LOCUS8283</name>
</gene>
<proteinExistence type="predicted"/>
<evidence type="ECO:0000256" key="1">
    <source>
        <dbReference type="ARBA" id="ARBA00004370"/>
    </source>
</evidence>
<reference evidence="5" key="1">
    <citation type="journal article" date="2020" name="Genome Biol.">
        <title>Gamete binning: chromosome-level and haplotype-resolved genome assembly enabled by high-throughput single-cell sequencing of gamete genomes.</title>
        <authorList>
            <person name="Campoy J.A."/>
            <person name="Sun H."/>
            <person name="Goel M."/>
            <person name="Jiao W.-B."/>
            <person name="Folz-Donahue K."/>
            <person name="Wang N."/>
            <person name="Rubio M."/>
            <person name="Liu C."/>
            <person name="Kukat C."/>
            <person name="Ruiz D."/>
            <person name="Huettel B."/>
            <person name="Schneeberger K."/>
        </authorList>
    </citation>
    <scope>NUCLEOTIDE SEQUENCE [LARGE SCALE GENOMIC DNA]</scope>
    <source>
        <strain evidence="5">cv. Rojo Pasion</strain>
    </source>
</reference>